<dbReference type="GO" id="GO:0004743">
    <property type="term" value="F:pyruvate kinase activity"/>
    <property type="evidence" value="ECO:0007669"/>
    <property type="project" value="UniProtKB-UniRule"/>
</dbReference>
<dbReference type="GO" id="GO:0000287">
    <property type="term" value="F:magnesium ion binding"/>
    <property type="evidence" value="ECO:0007669"/>
    <property type="project" value="UniProtKB-UniRule"/>
</dbReference>
<dbReference type="FunFam" id="3.20.20.60:FF:000025">
    <property type="entry name" value="Pyruvate kinase"/>
    <property type="match status" value="1"/>
</dbReference>
<dbReference type="GO" id="GO:0030955">
    <property type="term" value="F:potassium ion binding"/>
    <property type="evidence" value="ECO:0007669"/>
    <property type="project" value="UniProtKB-UniRule"/>
</dbReference>
<dbReference type="PRINTS" id="PR01050">
    <property type="entry name" value="PYRUVTKNASE"/>
</dbReference>
<dbReference type="Gene3D" id="3.40.1380.20">
    <property type="entry name" value="Pyruvate kinase, C-terminal domain"/>
    <property type="match status" value="1"/>
</dbReference>
<evidence type="ECO:0000259" key="20">
    <source>
        <dbReference type="Pfam" id="PF00224"/>
    </source>
</evidence>
<sequence>MTRRAKIVCTLGPATATPERIRDLVEAGMDVARLNFSHGTHADHERVYHLVREAADATGRAVGVLADLQGPKIRLGKFANGPVEWRNGDRIVITSDDVLGTADRVSCTYKKLPAEVKAGDRLLIDDGRLALEVLGVEGGTDIEALVVEGGTVSDNKGISLPNVAVSVPALSEKDAADLRFALGLKVDMVALSFVRSPDDIKLVHEIMDEAGGRVPVLAKIEKPEAVERLDAIVDAFDGIMVARGDLGVELPLEQVPLVQKRAVQMCREDAKPVIVATQMLDSMIENSRPTRAEASDVANAVLDGADAVMLSGETSVGKYPILTVSTMARIIETTESGELKAPKLRHAPKTPGGAITAAAFQIAEAVDAQALVAFSQTGDTVRRLARLHCELPLLAFTPEPSVRCQLALSWGVETFLVPFVQHTDEMFRQVDSALLGLGVATLGDSVIIVAGSPPGTPGSTNTIRLHRLGDLTENR</sequence>
<dbReference type="InterPro" id="IPR011037">
    <property type="entry name" value="Pyrv_Knase-like_insert_dom_sf"/>
</dbReference>
<evidence type="ECO:0000256" key="16">
    <source>
        <dbReference type="ARBA" id="ARBA00023317"/>
    </source>
</evidence>
<keyword evidence="15 19" id="KW-0324">Glycolysis</keyword>
<dbReference type="NCBIfam" id="NF004491">
    <property type="entry name" value="PRK05826.1"/>
    <property type="match status" value="1"/>
</dbReference>
<evidence type="ECO:0000256" key="8">
    <source>
        <dbReference type="ARBA" id="ARBA00022679"/>
    </source>
</evidence>
<dbReference type="InterPro" id="IPR015795">
    <property type="entry name" value="Pyrv_Knase_C"/>
</dbReference>
<dbReference type="FunFam" id="2.40.33.10:FF:000001">
    <property type="entry name" value="Pyruvate kinase"/>
    <property type="match status" value="1"/>
</dbReference>
<feature type="domain" description="Pyruvate kinase barrel" evidence="20">
    <location>
        <begin position="3"/>
        <end position="324"/>
    </location>
</feature>
<comment type="similarity">
    <text evidence="4 19">Belongs to the pyruvate kinase family.</text>
</comment>
<comment type="catalytic activity">
    <reaction evidence="17 19">
        <text>pyruvate + ATP = phosphoenolpyruvate + ADP + H(+)</text>
        <dbReference type="Rhea" id="RHEA:18157"/>
        <dbReference type="ChEBI" id="CHEBI:15361"/>
        <dbReference type="ChEBI" id="CHEBI:15378"/>
        <dbReference type="ChEBI" id="CHEBI:30616"/>
        <dbReference type="ChEBI" id="CHEBI:58702"/>
        <dbReference type="ChEBI" id="CHEBI:456216"/>
        <dbReference type="EC" id="2.7.1.40"/>
    </reaction>
</comment>
<dbReference type="SUPFAM" id="SSF52935">
    <property type="entry name" value="PK C-terminal domain-like"/>
    <property type="match status" value="1"/>
</dbReference>
<evidence type="ECO:0000256" key="9">
    <source>
        <dbReference type="ARBA" id="ARBA00022723"/>
    </source>
</evidence>
<dbReference type="InterPro" id="IPR015813">
    <property type="entry name" value="Pyrv/PenolPyrv_kinase-like_dom"/>
</dbReference>
<keyword evidence="10" id="KW-0547">Nucleotide-binding</keyword>
<dbReference type="InterPro" id="IPR040442">
    <property type="entry name" value="Pyrv_kinase-like_dom_sf"/>
</dbReference>
<dbReference type="SUPFAM" id="SSF51621">
    <property type="entry name" value="Phosphoenolpyruvate/pyruvate domain"/>
    <property type="match status" value="1"/>
</dbReference>
<gene>
    <name evidence="22" type="ORF">IW245_007439</name>
</gene>
<keyword evidence="9" id="KW-0479">Metal-binding</keyword>
<dbReference type="AlphaFoldDB" id="A0A8J7GXQ8"/>
<comment type="pathway">
    <text evidence="3 19">Carbohydrate degradation; glycolysis; pyruvate from D-glyceraldehyde 3-phosphate: step 5/5.</text>
</comment>
<comment type="cofactor">
    <cofactor evidence="2">
        <name>K(+)</name>
        <dbReference type="ChEBI" id="CHEBI:29103"/>
    </cofactor>
</comment>
<dbReference type="InterPro" id="IPR015793">
    <property type="entry name" value="Pyrv_Knase_brl"/>
</dbReference>
<dbReference type="InterPro" id="IPR015806">
    <property type="entry name" value="Pyrv_Knase_insert_dom_sf"/>
</dbReference>
<keyword evidence="11 19" id="KW-0418">Kinase</keyword>
<dbReference type="Pfam" id="PF02887">
    <property type="entry name" value="PK_C"/>
    <property type="match status" value="1"/>
</dbReference>
<dbReference type="PANTHER" id="PTHR11817">
    <property type="entry name" value="PYRUVATE KINASE"/>
    <property type="match status" value="1"/>
</dbReference>
<dbReference type="UniPathway" id="UPA00109">
    <property type="reaction ID" value="UER00188"/>
</dbReference>
<evidence type="ECO:0000256" key="17">
    <source>
        <dbReference type="ARBA" id="ARBA00048152"/>
    </source>
</evidence>
<evidence type="ECO:0000256" key="4">
    <source>
        <dbReference type="ARBA" id="ARBA00008663"/>
    </source>
</evidence>
<dbReference type="NCBIfam" id="NF004886">
    <property type="entry name" value="PRK06247.1"/>
    <property type="match status" value="1"/>
</dbReference>
<dbReference type="NCBIfam" id="NF004978">
    <property type="entry name" value="PRK06354.1"/>
    <property type="match status" value="1"/>
</dbReference>
<keyword evidence="14" id="KW-0630">Potassium</keyword>
<dbReference type="InterPro" id="IPR001697">
    <property type="entry name" value="Pyr_Knase"/>
</dbReference>
<name>A0A8J7GXQ8_9ACTN</name>
<evidence type="ECO:0000256" key="18">
    <source>
        <dbReference type="NCBIfam" id="TIGR01064"/>
    </source>
</evidence>
<evidence type="ECO:0000256" key="7">
    <source>
        <dbReference type="ARBA" id="ARBA00018587"/>
    </source>
</evidence>
<dbReference type="InterPro" id="IPR018209">
    <property type="entry name" value="Pyrv_Knase_AS"/>
</dbReference>
<dbReference type="Proteomes" id="UP000622552">
    <property type="component" value="Unassembled WGS sequence"/>
</dbReference>
<evidence type="ECO:0000256" key="10">
    <source>
        <dbReference type="ARBA" id="ARBA00022741"/>
    </source>
</evidence>
<dbReference type="EC" id="2.7.1.40" evidence="6 18"/>
<dbReference type="Gene3D" id="2.40.33.10">
    <property type="entry name" value="PK beta-barrel domain-like"/>
    <property type="match status" value="1"/>
</dbReference>
<comment type="caution">
    <text evidence="22">The sequence shown here is derived from an EMBL/GenBank/DDBJ whole genome shotgun (WGS) entry which is preliminary data.</text>
</comment>
<dbReference type="Gene3D" id="3.20.20.60">
    <property type="entry name" value="Phosphoenolpyruvate-binding domains"/>
    <property type="match status" value="1"/>
</dbReference>
<evidence type="ECO:0000256" key="12">
    <source>
        <dbReference type="ARBA" id="ARBA00022840"/>
    </source>
</evidence>
<protein>
    <recommendedName>
        <fullName evidence="7 18">Pyruvate kinase</fullName>
        <ecNumber evidence="6 18">2.7.1.40</ecNumber>
    </recommendedName>
</protein>
<dbReference type="GO" id="GO:0016301">
    <property type="term" value="F:kinase activity"/>
    <property type="evidence" value="ECO:0007669"/>
    <property type="project" value="UniProtKB-KW"/>
</dbReference>
<evidence type="ECO:0000256" key="11">
    <source>
        <dbReference type="ARBA" id="ARBA00022777"/>
    </source>
</evidence>
<proteinExistence type="inferred from homology"/>
<keyword evidence="12" id="KW-0067">ATP-binding</keyword>
<dbReference type="NCBIfam" id="TIGR01064">
    <property type="entry name" value="pyruv_kin"/>
    <property type="match status" value="1"/>
</dbReference>
<evidence type="ECO:0000313" key="23">
    <source>
        <dbReference type="Proteomes" id="UP000622552"/>
    </source>
</evidence>
<evidence type="ECO:0000256" key="6">
    <source>
        <dbReference type="ARBA" id="ARBA00012142"/>
    </source>
</evidence>
<dbReference type="GO" id="GO:0005524">
    <property type="term" value="F:ATP binding"/>
    <property type="evidence" value="ECO:0007669"/>
    <property type="project" value="UniProtKB-KW"/>
</dbReference>
<keyword evidence="8 19" id="KW-0808">Transferase</keyword>
<organism evidence="22 23">
    <name type="scientific">Longispora fulva</name>
    <dbReference type="NCBI Taxonomy" id="619741"/>
    <lineage>
        <taxon>Bacteria</taxon>
        <taxon>Bacillati</taxon>
        <taxon>Actinomycetota</taxon>
        <taxon>Actinomycetes</taxon>
        <taxon>Micromonosporales</taxon>
        <taxon>Micromonosporaceae</taxon>
        <taxon>Longispora</taxon>
    </lineage>
</organism>
<keyword evidence="13 19" id="KW-0460">Magnesium</keyword>
<evidence type="ECO:0000256" key="14">
    <source>
        <dbReference type="ARBA" id="ARBA00022958"/>
    </source>
</evidence>
<evidence type="ECO:0000313" key="22">
    <source>
        <dbReference type="EMBL" id="MBG6141245.1"/>
    </source>
</evidence>
<dbReference type="SUPFAM" id="SSF50800">
    <property type="entry name" value="PK beta-barrel domain-like"/>
    <property type="match status" value="1"/>
</dbReference>
<evidence type="ECO:0000259" key="21">
    <source>
        <dbReference type="Pfam" id="PF02887"/>
    </source>
</evidence>
<feature type="domain" description="Pyruvate kinase C-terminal" evidence="21">
    <location>
        <begin position="354"/>
        <end position="466"/>
    </location>
</feature>
<evidence type="ECO:0000256" key="13">
    <source>
        <dbReference type="ARBA" id="ARBA00022842"/>
    </source>
</evidence>
<keyword evidence="23" id="KW-1185">Reference proteome</keyword>
<accession>A0A8J7GXQ8</accession>
<comment type="subunit">
    <text evidence="5">Homotetramer.</text>
</comment>
<keyword evidence="16 22" id="KW-0670">Pyruvate</keyword>
<evidence type="ECO:0000256" key="15">
    <source>
        <dbReference type="ARBA" id="ARBA00023152"/>
    </source>
</evidence>
<evidence type="ECO:0000256" key="1">
    <source>
        <dbReference type="ARBA" id="ARBA00001946"/>
    </source>
</evidence>
<evidence type="ECO:0000256" key="2">
    <source>
        <dbReference type="ARBA" id="ARBA00001958"/>
    </source>
</evidence>
<dbReference type="EMBL" id="JADOUF010000001">
    <property type="protein sequence ID" value="MBG6141245.1"/>
    <property type="molecule type" value="Genomic_DNA"/>
</dbReference>
<evidence type="ECO:0000256" key="19">
    <source>
        <dbReference type="RuleBase" id="RU000504"/>
    </source>
</evidence>
<evidence type="ECO:0000256" key="3">
    <source>
        <dbReference type="ARBA" id="ARBA00004997"/>
    </source>
</evidence>
<comment type="cofactor">
    <cofactor evidence="1">
        <name>Mg(2+)</name>
        <dbReference type="ChEBI" id="CHEBI:18420"/>
    </cofactor>
</comment>
<evidence type="ECO:0000256" key="5">
    <source>
        <dbReference type="ARBA" id="ARBA00011881"/>
    </source>
</evidence>
<dbReference type="RefSeq" id="WP_233473181.1">
    <property type="nucleotide sequence ID" value="NZ_BONS01000029.1"/>
</dbReference>
<dbReference type="FunFam" id="3.40.1380.20:FF:000009">
    <property type="entry name" value="Pyruvate kinase"/>
    <property type="match status" value="1"/>
</dbReference>
<reference evidence="22" key="1">
    <citation type="submission" date="2020-11" db="EMBL/GenBank/DDBJ databases">
        <title>Sequencing the genomes of 1000 actinobacteria strains.</title>
        <authorList>
            <person name="Klenk H.-P."/>
        </authorList>
    </citation>
    <scope>NUCLEOTIDE SEQUENCE</scope>
    <source>
        <strain evidence="22">DSM 45356</strain>
    </source>
</reference>
<dbReference type="Pfam" id="PF00224">
    <property type="entry name" value="PK"/>
    <property type="match status" value="1"/>
</dbReference>
<dbReference type="PROSITE" id="PS00110">
    <property type="entry name" value="PYRUVATE_KINASE"/>
    <property type="match status" value="1"/>
</dbReference>
<dbReference type="InterPro" id="IPR036918">
    <property type="entry name" value="Pyrv_Knase_C_sf"/>
</dbReference>